<dbReference type="EMBL" id="ABLC01000420">
    <property type="protein sequence ID" value="EDS99831.1"/>
    <property type="molecule type" value="Genomic_DNA"/>
</dbReference>
<organism evidence="1 2">
    <name type="scientific">Burkholderia ambifaria IOP40-10</name>
    <dbReference type="NCBI Taxonomy" id="396596"/>
    <lineage>
        <taxon>Bacteria</taxon>
        <taxon>Pseudomonadati</taxon>
        <taxon>Pseudomonadota</taxon>
        <taxon>Betaproteobacteria</taxon>
        <taxon>Burkholderiales</taxon>
        <taxon>Burkholderiaceae</taxon>
        <taxon>Burkholderia</taxon>
        <taxon>Burkholderia cepacia complex</taxon>
    </lineage>
</organism>
<reference evidence="1 2" key="1">
    <citation type="submission" date="2008-03" db="EMBL/GenBank/DDBJ databases">
        <title>Sequencing of the draft genome and assembly of Burkholderia ambifaria IOP40-10.</title>
        <authorList>
            <consortium name="US DOE Joint Genome Institute (JGI-PGF)"/>
            <person name="Copeland A."/>
            <person name="Lucas S."/>
            <person name="Lapidus A."/>
            <person name="Glavina del Rio T."/>
            <person name="Dalin E."/>
            <person name="Tice H."/>
            <person name="Bruce D."/>
            <person name="Goodwin L."/>
            <person name="Pitluck S."/>
            <person name="Larimer F."/>
            <person name="Land M.L."/>
            <person name="Hauser L."/>
            <person name="Tiedje J."/>
            <person name="Richardson P."/>
        </authorList>
    </citation>
    <scope>NUCLEOTIDE SEQUENCE [LARGE SCALE GENOMIC DNA]</scope>
    <source>
        <strain evidence="1 2">IOP40-10</strain>
    </source>
</reference>
<dbReference type="AlphaFoldDB" id="B1FRI7"/>
<gene>
    <name evidence="1" type="ORF">BamIOP4010DRAFT_6648</name>
</gene>
<sequence>MRAIQSPAFASRPISTRRLFRRTPARIVRAASSAVVMKNFSNVSRPCCSLATMKPTMFFETRLACAMFVRIPPGCTHVADTPHFIMSSSWRNDSVKPRTANFVAL</sequence>
<proteinExistence type="predicted"/>
<protein>
    <submittedName>
        <fullName evidence="1">Uncharacterized protein</fullName>
    </submittedName>
</protein>
<dbReference type="Proteomes" id="UP000005463">
    <property type="component" value="Unassembled WGS sequence"/>
</dbReference>
<evidence type="ECO:0000313" key="2">
    <source>
        <dbReference type="Proteomes" id="UP000005463"/>
    </source>
</evidence>
<evidence type="ECO:0000313" key="1">
    <source>
        <dbReference type="EMBL" id="EDS99831.1"/>
    </source>
</evidence>
<accession>B1FRI7</accession>
<comment type="caution">
    <text evidence="1">The sequence shown here is derived from an EMBL/GenBank/DDBJ whole genome shotgun (WGS) entry which is preliminary data.</text>
</comment>
<name>B1FRI7_9BURK</name>